<protein>
    <recommendedName>
        <fullName evidence="4">Epoxide hydrolase N-terminal domain-containing protein</fullName>
    </recommendedName>
</protein>
<feature type="region of interest" description="Disordered" evidence="3">
    <location>
        <begin position="580"/>
        <end position="601"/>
    </location>
</feature>
<feature type="compositionally biased region" description="Low complexity" evidence="3">
    <location>
        <begin position="420"/>
        <end position="436"/>
    </location>
</feature>
<dbReference type="VEuPathDB" id="FungiDB:NEUTE1DRAFT_35196"/>
<comment type="similarity">
    <text evidence="1">Belongs to the peptidase S33 family.</text>
</comment>
<dbReference type="OrthoDB" id="7130006at2759"/>
<dbReference type="PANTHER" id="PTHR21661:SF71">
    <property type="entry name" value="EPOXIDE HYDROLASE N-TERMINAL DOMAIN-CONTAINING PROTEIN"/>
    <property type="match status" value="1"/>
</dbReference>
<dbReference type="GO" id="GO:0004301">
    <property type="term" value="F:epoxide hydrolase activity"/>
    <property type="evidence" value="ECO:0007669"/>
    <property type="project" value="TreeGrafter"/>
</dbReference>
<dbReference type="GeneID" id="20827508"/>
<dbReference type="AlphaFoldDB" id="F8MDB5"/>
<feature type="domain" description="Epoxide hydrolase N-terminal" evidence="4">
    <location>
        <begin position="17"/>
        <end position="130"/>
    </location>
</feature>
<feature type="compositionally biased region" description="Basic and acidic residues" evidence="3">
    <location>
        <begin position="678"/>
        <end position="688"/>
    </location>
</feature>
<dbReference type="InterPro" id="IPR029058">
    <property type="entry name" value="AB_hydrolase_fold"/>
</dbReference>
<organism evidence="5 6">
    <name type="scientific">Neurospora tetrasperma (strain FGSC 2508 / ATCC MYA-4615 / P0657)</name>
    <dbReference type="NCBI Taxonomy" id="510951"/>
    <lineage>
        <taxon>Eukaryota</taxon>
        <taxon>Fungi</taxon>
        <taxon>Dikarya</taxon>
        <taxon>Ascomycota</taxon>
        <taxon>Pezizomycotina</taxon>
        <taxon>Sordariomycetes</taxon>
        <taxon>Sordariomycetidae</taxon>
        <taxon>Sordariales</taxon>
        <taxon>Sordariaceae</taxon>
        <taxon>Neurospora</taxon>
    </lineage>
</organism>
<reference evidence="6" key="1">
    <citation type="journal article" date="2011" name="Genetics">
        <title>Massive changes in genome architecture accompany the transition to self-fertility in the filamentous fungus Neurospora tetrasperma.</title>
        <authorList>
            <person name="Ellison C.E."/>
            <person name="Stajich J.E."/>
            <person name="Jacobson D.J."/>
            <person name="Natvig D.O."/>
            <person name="Lapidus A."/>
            <person name="Foster B."/>
            <person name="Aerts A."/>
            <person name="Riley R."/>
            <person name="Lindquist E.A."/>
            <person name="Grigoriev I.V."/>
            <person name="Taylor J.W."/>
        </authorList>
    </citation>
    <scope>NUCLEOTIDE SEQUENCE [LARGE SCALE GENOMIC DNA]</scope>
    <source>
        <strain evidence="6">FGSC 2508 / P0657</strain>
    </source>
</reference>
<dbReference type="HOGENOM" id="CLU_019414_5_0_1"/>
<dbReference type="GO" id="GO:0097176">
    <property type="term" value="P:epoxide metabolic process"/>
    <property type="evidence" value="ECO:0007669"/>
    <property type="project" value="TreeGrafter"/>
</dbReference>
<proteinExistence type="inferred from homology"/>
<evidence type="ECO:0000256" key="2">
    <source>
        <dbReference type="ARBA" id="ARBA00022801"/>
    </source>
</evidence>
<keyword evidence="6" id="KW-1185">Reference proteome</keyword>
<feature type="region of interest" description="Disordered" evidence="3">
    <location>
        <begin position="513"/>
        <end position="564"/>
    </location>
</feature>
<dbReference type="InterPro" id="IPR010497">
    <property type="entry name" value="Epoxide_hydro_N"/>
</dbReference>
<accession>F8MDB5</accession>
<dbReference type="SUPFAM" id="SSF53474">
    <property type="entry name" value="alpha/beta-Hydrolases"/>
    <property type="match status" value="1"/>
</dbReference>
<dbReference type="Proteomes" id="UP000008065">
    <property type="component" value="Unassembled WGS sequence"/>
</dbReference>
<evidence type="ECO:0000256" key="1">
    <source>
        <dbReference type="ARBA" id="ARBA00010088"/>
    </source>
</evidence>
<evidence type="ECO:0000256" key="3">
    <source>
        <dbReference type="SAM" id="MobiDB-lite"/>
    </source>
</evidence>
<evidence type="ECO:0000259" key="4">
    <source>
        <dbReference type="Pfam" id="PF06441"/>
    </source>
</evidence>
<feature type="compositionally biased region" description="Basic and acidic residues" evidence="3">
    <location>
        <begin position="624"/>
        <end position="637"/>
    </location>
</feature>
<evidence type="ECO:0000313" key="6">
    <source>
        <dbReference type="Proteomes" id="UP000008065"/>
    </source>
</evidence>
<feature type="compositionally biased region" description="Polar residues" evidence="3">
    <location>
        <begin position="517"/>
        <end position="526"/>
    </location>
</feature>
<dbReference type="KEGG" id="nte:NEUTE1DRAFT35196"/>
<name>F8MDB5_NEUT8</name>
<dbReference type="EMBL" id="GL891302">
    <property type="protein sequence ID" value="EGO60607.1"/>
    <property type="molecule type" value="Genomic_DNA"/>
</dbReference>
<feature type="compositionally biased region" description="Polar residues" evidence="3">
    <location>
        <begin position="403"/>
        <end position="413"/>
    </location>
</feature>
<gene>
    <name evidence="5" type="ORF">NEUTE1DRAFT_35196</name>
</gene>
<sequence>MADPSSDVQVAPDEEVKAYKIHIPTKHLDLTRQKLELTRLPHEGSSSGNRSKDWWEPKPIVEPLIDFWLERYSWREAESTLNSTLPQFRTTITLLNLGNAALRVHFIHARSPDPEAVPLLLIPPFPFTNLSLGHLIKPLTDPDAASEDGTHPRQQAFHLVIPSLPGLGLSDALPANIPPIPASATILETLMLRLGYAQYLVTGSGPGHLSPAAIDFRVVNRLATHHTKSCLGAHLIAPPLKAPTRNEQGTGAWVKWKVAKMLKKEKWGYKGEDWGAWAAGNNGNGGKTTNKEKRKLGLNALGGDGGLTEDPNTLAYALCDSPTGMLVFVLRGLRAMGLDETALSSPFFTHEKIITLTNMLWLPGPETAMRYWAHCAAYPEDDGEKSSASKLSGKKPKVAITVFTGTGSNSSRSPAAGQDSTETTTAKAAAGASSDALPTLNKQVPLSRAQAAAHSAEQHTYVCPAWGNSVYDVVFQERVSGHAEGLLAFTRPEIIVAGVKGLAKEVLARDSRLKAAKSQNSHQQQPSKEEQQLHPQQTAAVGGSSLTSFPSPPSTEHGPAGPLAPLDKVVVVPASPVDENLISSSGNPSSGNNNNGLKKPPSVVVAIAPGTSTILEEAEDSDEEKNRGRSTKPEKGKAVAAAIGGRESGNAGKYAEPSAEFLGWTRGCVGGDKGVKHKGGEEGKVERF</sequence>
<feature type="region of interest" description="Disordered" evidence="3">
    <location>
        <begin position="403"/>
        <end position="436"/>
    </location>
</feature>
<evidence type="ECO:0000313" key="5">
    <source>
        <dbReference type="EMBL" id="EGO60607.1"/>
    </source>
</evidence>
<dbReference type="Gene3D" id="3.40.50.1820">
    <property type="entry name" value="alpha/beta hydrolase"/>
    <property type="match status" value="1"/>
</dbReference>
<keyword evidence="2" id="KW-0378">Hydrolase</keyword>
<dbReference type="PANTHER" id="PTHR21661">
    <property type="entry name" value="EPOXIDE HYDROLASE 1-RELATED"/>
    <property type="match status" value="1"/>
</dbReference>
<feature type="region of interest" description="Disordered" evidence="3">
    <location>
        <begin position="614"/>
        <end position="688"/>
    </location>
</feature>
<dbReference type="Pfam" id="PF06441">
    <property type="entry name" value="EHN"/>
    <property type="match status" value="1"/>
</dbReference>
<dbReference type="RefSeq" id="XP_009847097.1">
    <property type="nucleotide sequence ID" value="XM_009848795.1"/>
</dbReference>